<feature type="transmembrane region" description="Helical" evidence="8">
    <location>
        <begin position="385"/>
        <end position="402"/>
    </location>
</feature>
<dbReference type="GO" id="GO:0016763">
    <property type="term" value="F:pentosyltransferase activity"/>
    <property type="evidence" value="ECO:0007669"/>
    <property type="project" value="TreeGrafter"/>
</dbReference>
<protein>
    <recommendedName>
        <fullName evidence="9">Glycosyltransferase RgtA/B/C/D-like domain-containing protein</fullName>
    </recommendedName>
</protein>
<feature type="transmembrane region" description="Helical" evidence="8">
    <location>
        <begin position="236"/>
        <end position="256"/>
    </location>
</feature>
<dbReference type="InterPro" id="IPR050297">
    <property type="entry name" value="LipidA_mod_glycosyltrf_83"/>
</dbReference>
<dbReference type="HOGENOM" id="CLU_415516_0_0_10"/>
<dbReference type="EMBL" id="CP002542">
    <property type="protein sequence ID" value="AEA43657.1"/>
    <property type="molecule type" value="Genomic_DNA"/>
</dbReference>
<evidence type="ECO:0000256" key="8">
    <source>
        <dbReference type="SAM" id="Phobius"/>
    </source>
</evidence>
<reference evidence="10 11" key="1">
    <citation type="journal article" date="2011" name="Stand. Genomic Sci.">
        <title>Complete genome sequence of the gliding freshwater bacterium Fluviicola taffensis type strain (RW262).</title>
        <authorList>
            <person name="Woyke T."/>
            <person name="Chertkov O."/>
            <person name="Lapidus A."/>
            <person name="Nolan M."/>
            <person name="Lucas S."/>
            <person name="Del Rio T.G."/>
            <person name="Tice H."/>
            <person name="Cheng J.F."/>
            <person name="Tapia R."/>
            <person name="Han C."/>
            <person name="Goodwin L."/>
            <person name="Pitluck S."/>
            <person name="Liolios K."/>
            <person name="Pagani I."/>
            <person name="Ivanova N."/>
            <person name="Huntemann M."/>
            <person name="Mavromatis K."/>
            <person name="Mikhailova N."/>
            <person name="Pati A."/>
            <person name="Chen A."/>
            <person name="Palaniappan K."/>
            <person name="Land M."/>
            <person name="Hauser L."/>
            <person name="Brambilla E.M."/>
            <person name="Rohde M."/>
            <person name="Mwirichia R."/>
            <person name="Sikorski J."/>
            <person name="Tindall B.J."/>
            <person name="Goker M."/>
            <person name="Bristow J."/>
            <person name="Eisen J.A."/>
            <person name="Markowitz V."/>
            <person name="Hugenholtz P."/>
            <person name="Klenk H.P."/>
            <person name="Kyrpides N.C."/>
        </authorList>
    </citation>
    <scope>NUCLEOTIDE SEQUENCE [LARGE SCALE GENOMIC DNA]</scope>
    <source>
        <strain evidence="11">DSM 16823 / RW262 / RW262</strain>
    </source>
</reference>
<feature type="transmembrane region" description="Helical" evidence="8">
    <location>
        <begin position="199"/>
        <end position="224"/>
    </location>
</feature>
<gene>
    <name evidence="10" type="ordered locus">Fluta_1665</name>
</gene>
<evidence type="ECO:0000259" key="9">
    <source>
        <dbReference type="Pfam" id="PF13231"/>
    </source>
</evidence>
<dbReference type="GO" id="GO:0005886">
    <property type="term" value="C:plasma membrane"/>
    <property type="evidence" value="ECO:0007669"/>
    <property type="project" value="UniProtKB-SubCell"/>
</dbReference>
<feature type="transmembrane region" description="Helical" evidence="8">
    <location>
        <begin position="299"/>
        <end position="318"/>
    </location>
</feature>
<keyword evidence="2" id="KW-1003">Cell membrane</keyword>
<evidence type="ECO:0000256" key="5">
    <source>
        <dbReference type="ARBA" id="ARBA00022692"/>
    </source>
</evidence>
<evidence type="ECO:0000256" key="2">
    <source>
        <dbReference type="ARBA" id="ARBA00022475"/>
    </source>
</evidence>
<keyword evidence="5 8" id="KW-0812">Transmembrane</keyword>
<evidence type="ECO:0000256" key="3">
    <source>
        <dbReference type="ARBA" id="ARBA00022676"/>
    </source>
</evidence>
<dbReference type="Proteomes" id="UP000007463">
    <property type="component" value="Chromosome"/>
</dbReference>
<dbReference type="KEGG" id="fte:Fluta_1665"/>
<dbReference type="STRING" id="755732.Fluta_1665"/>
<evidence type="ECO:0000256" key="6">
    <source>
        <dbReference type="ARBA" id="ARBA00022989"/>
    </source>
</evidence>
<organism evidence="10 11">
    <name type="scientific">Fluviicola taffensis (strain DSM 16823 / NCIMB 13979 / RW262)</name>
    <dbReference type="NCBI Taxonomy" id="755732"/>
    <lineage>
        <taxon>Bacteria</taxon>
        <taxon>Pseudomonadati</taxon>
        <taxon>Bacteroidota</taxon>
        <taxon>Flavobacteriia</taxon>
        <taxon>Flavobacteriales</taxon>
        <taxon>Crocinitomicaceae</taxon>
        <taxon>Fluviicola</taxon>
    </lineage>
</organism>
<keyword evidence="3" id="KW-0328">Glycosyltransferase</keyword>
<comment type="subcellular location">
    <subcellularLocation>
        <location evidence="1">Cell membrane</location>
        <topology evidence="1">Multi-pass membrane protein</topology>
    </subcellularLocation>
</comment>
<evidence type="ECO:0000256" key="4">
    <source>
        <dbReference type="ARBA" id="ARBA00022679"/>
    </source>
</evidence>
<dbReference type="Pfam" id="PF13231">
    <property type="entry name" value="PMT_2"/>
    <property type="match status" value="1"/>
</dbReference>
<feature type="transmembrane region" description="Helical" evidence="8">
    <location>
        <begin position="117"/>
        <end position="136"/>
    </location>
</feature>
<evidence type="ECO:0000256" key="1">
    <source>
        <dbReference type="ARBA" id="ARBA00004651"/>
    </source>
</evidence>
<name>F2IGP0_FLUTR</name>
<evidence type="ECO:0000256" key="7">
    <source>
        <dbReference type="ARBA" id="ARBA00023136"/>
    </source>
</evidence>
<sequence>MYESIILIILNALRAKKGTNSIALLLITVLTVILQFKQVNEFPGYIHTWAQNDRLALANGFVRNDLNFFEPQNYILNHQFPSNWTIPSYSTNTAVEFPIHDYIPAVFMKLFGTNEPWIFHVYILLYSIVGFFFLYLLSEKICRSKIKAALVVIFAMTSPVYVYYQGGFLPSIPSIANTLIAFYCYALYFEGGGKKWFRWALFFFTFAVLARFTYVIPFFAVLGFEMIRIIQRKAKFWPNIIGVSVSFLVVFAAQYYNSTLRVKYGSDFLNELLPVDNWEEMKLILTQMWDRWILEYFTIKHYFLILLLAVLGAISLLIKQRNSENRYLGWWLICLFWIIGVCLFWFAMTKQFFAHDYYFLDTFYLPTVLFVMLSLALLPKPQWRYGELIIGILVVYFGIRAFEETERVQKERRVYFAGDHFTGTGINFAGSDEFLTKSGVLREDTILVIHADGPNIPFIKMNRVGLAVVGHTKDDINRGLSWKWDYVVFQKSYFMEDVYKIYPEILNEVEMISTNENLILCKRKQDTTAQSLMNFLDIKNPYKTIKINFETNDSLDYIQVAKDLTRNGNQIGVINENDVYAFSHDFTKQVARNKKATILKIKGKYLIQNSNQATIIVAYSKSNELSYYSAIDLISQLTPNEWMEKEFLIFLPERKSKDEKLSFYIHNPNKNRILIDDFEFQFFKN</sequence>
<dbReference type="InterPro" id="IPR038731">
    <property type="entry name" value="RgtA/B/C-like"/>
</dbReference>
<dbReference type="GO" id="GO:0009103">
    <property type="term" value="P:lipopolysaccharide biosynthetic process"/>
    <property type="evidence" value="ECO:0007669"/>
    <property type="project" value="UniProtKB-ARBA"/>
</dbReference>
<keyword evidence="6 8" id="KW-1133">Transmembrane helix</keyword>
<keyword evidence="11" id="KW-1185">Reference proteome</keyword>
<keyword evidence="4" id="KW-0808">Transferase</keyword>
<evidence type="ECO:0000313" key="10">
    <source>
        <dbReference type="EMBL" id="AEA43657.1"/>
    </source>
</evidence>
<keyword evidence="7 8" id="KW-0472">Membrane</keyword>
<dbReference type="PANTHER" id="PTHR33908:SF11">
    <property type="entry name" value="MEMBRANE PROTEIN"/>
    <property type="match status" value="1"/>
</dbReference>
<accession>F2IGP0</accession>
<dbReference type="eggNOG" id="COG1807">
    <property type="taxonomic scope" value="Bacteria"/>
</dbReference>
<reference evidence="11" key="2">
    <citation type="submission" date="2011-02" db="EMBL/GenBank/DDBJ databases">
        <title>The complete genome of Fluviicola taffensis DSM 16823.</title>
        <authorList>
            <consortium name="US DOE Joint Genome Institute (JGI-PGF)"/>
            <person name="Lucas S."/>
            <person name="Copeland A."/>
            <person name="Lapidus A."/>
            <person name="Bruce D."/>
            <person name="Goodwin L."/>
            <person name="Pitluck S."/>
            <person name="Kyrpides N."/>
            <person name="Mavromatis K."/>
            <person name="Ivanova N."/>
            <person name="Mikhailova N."/>
            <person name="Pagani I."/>
            <person name="Chertkov O."/>
            <person name="Detter J.C."/>
            <person name="Han C."/>
            <person name="Tapia R."/>
            <person name="Land M."/>
            <person name="Hauser L."/>
            <person name="Markowitz V."/>
            <person name="Cheng J.-F."/>
            <person name="Hugenholtz P."/>
            <person name="Woyke T."/>
            <person name="Wu D."/>
            <person name="Tindall B."/>
            <person name="Pomrenke H.G."/>
            <person name="Brambilla E."/>
            <person name="Klenk H.-P."/>
            <person name="Eisen J.A."/>
        </authorList>
    </citation>
    <scope>NUCLEOTIDE SEQUENCE [LARGE SCALE GENOMIC DNA]</scope>
    <source>
        <strain evidence="11">DSM 16823 / RW262 / RW262</strain>
    </source>
</reference>
<feature type="transmembrane region" description="Helical" evidence="8">
    <location>
        <begin position="327"/>
        <end position="346"/>
    </location>
</feature>
<evidence type="ECO:0000313" key="11">
    <source>
        <dbReference type="Proteomes" id="UP000007463"/>
    </source>
</evidence>
<proteinExistence type="predicted"/>
<feature type="transmembrane region" description="Helical" evidence="8">
    <location>
        <begin position="21"/>
        <end position="39"/>
    </location>
</feature>
<feature type="domain" description="Glycosyltransferase RgtA/B/C/D-like" evidence="9">
    <location>
        <begin position="98"/>
        <end position="250"/>
    </location>
</feature>
<dbReference type="AlphaFoldDB" id="F2IGP0"/>
<dbReference type="PANTHER" id="PTHR33908">
    <property type="entry name" value="MANNOSYLTRANSFERASE YKCB-RELATED"/>
    <property type="match status" value="1"/>
</dbReference>
<feature type="transmembrane region" description="Helical" evidence="8">
    <location>
        <begin position="358"/>
        <end position="378"/>
    </location>
</feature>